<dbReference type="EMBL" id="JAINUG010000094">
    <property type="protein sequence ID" value="KAJ8397964.1"/>
    <property type="molecule type" value="Genomic_DNA"/>
</dbReference>
<evidence type="ECO:0000256" key="1">
    <source>
        <dbReference type="SAM" id="MobiDB-lite"/>
    </source>
</evidence>
<organism evidence="2 3">
    <name type="scientific">Aldrovandia affinis</name>
    <dbReference type="NCBI Taxonomy" id="143900"/>
    <lineage>
        <taxon>Eukaryota</taxon>
        <taxon>Metazoa</taxon>
        <taxon>Chordata</taxon>
        <taxon>Craniata</taxon>
        <taxon>Vertebrata</taxon>
        <taxon>Euteleostomi</taxon>
        <taxon>Actinopterygii</taxon>
        <taxon>Neopterygii</taxon>
        <taxon>Teleostei</taxon>
        <taxon>Notacanthiformes</taxon>
        <taxon>Halosauridae</taxon>
        <taxon>Aldrovandia</taxon>
    </lineage>
</organism>
<evidence type="ECO:0000313" key="2">
    <source>
        <dbReference type="EMBL" id="KAJ8397964.1"/>
    </source>
</evidence>
<sequence>MACQGPQEHQEKQVPPESQDSVDHKERRGSQGQQGYQASANLAKTGYQGSQGFLVERENTAHQVYPGGLVYRDMASLDILGRKVCLALWGHQGVLASRDQKERVVPKGYQGKEVLKVSMDLQDFRASLGFLEREACQAHVVHLGNWALKGRVGTKEYRAFPGFQVCMAQGEKVGYQDQKVSWGHLASLVQQVSESQASKAPSDPRENLALLGLMANQDNRVCPGPRACLALQLYPQASGRCYLRWARAWMA</sequence>
<keyword evidence="3" id="KW-1185">Reference proteome</keyword>
<dbReference type="Proteomes" id="UP001221898">
    <property type="component" value="Unassembled WGS sequence"/>
</dbReference>
<feature type="region of interest" description="Disordered" evidence="1">
    <location>
        <begin position="1"/>
        <end position="37"/>
    </location>
</feature>
<protein>
    <submittedName>
        <fullName evidence="2">Uncharacterized protein</fullName>
    </submittedName>
</protein>
<proteinExistence type="predicted"/>
<gene>
    <name evidence="2" type="ORF">AAFF_G00433110</name>
</gene>
<name>A0AAD7WJ52_9TELE</name>
<dbReference type="AlphaFoldDB" id="A0AAD7WJ52"/>
<reference evidence="2" key="1">
    <citation type="journal article" date="2023" name="Science">
        <title>Genome structures resolve the early diversification of teleost fishes.</title>
        <authorList>
            <person name="Parey E."/>
            <person name="Louis A."/>
            <person name="Montfort J."/>
            <person name="Bouchez O."/>
            <person name="Roques C."/>
            <person name="Iampietro C."/>
            <person name="Lluch J."/>
            <person name="Castinel A."/>
            <person name="Donnadieu C."/>
            <person name="Desvignes T."/>
            <person name="Floi Bucao C."/>
            <person name="Jouanno E."/>
            <person name="Wen M."/>
            <person name="Mejri S."/>
            <person name="Dirks R."/>
            <person name="Jansen H."/>
            <person name="Henkel C."/>
            <person name="Chen W.J."/>
            <person name="Zahm M."/>
            <person name="Cabau C."/>
            <person name="Klopp C."/>
            <person name="Thompson A.W."/>
            <person name="Robinson-Rechavi M."/>
            <person name="Braasch I."/>
            <person name="Lecointre G."/>
            <person name="Bobe J."/>
            <person name="Postlethwait J.H."/>
            <person name="Berthelot C."/>
            <person name="Roest Crollius H."/>
            <person name="Guiguen Y."/>
        </authorList>
    </citation>
    <scope>NUCLEOTIDE SEQUENCE</scope>
    <source>
        <strain evidence="2">NC1722</strain>
    </source>
</reference>
<evidence type="ECO:0000313" key="3">
    <source>
        <dbReference type="Proteomes" id="UP001221898"/>
    </source>
</evidence>
<comment type="caution">
    <text evidence="2">The sequence shown here is derived from an EMBL/GenBank/DDBJ whole genome shotgun (WGS) entry which is preliminary data.</text>
</comment>
<accession>A0AAD7WJ52</accession>